<dbReference type="GO" id="GO:0009450">
    <property type="term" value="P:gamma-aminobutyric acid catabolic process"/>
    <property type="evidence" value="ECO:0007669"/>
    <property type="project" value="InterPro"/>
</dbReference>
<proteinExistence type="inferred from homology"/>
<evidence type="ECO:0000256" key="1">
    <source>
        <dbReference type="ARBA" id="ARBA00009986"/>
    </source>
</evidence>
<dbReference type="NCBIfam" id="TIGR01780">
    <property type="entry name" value="SSADH"/>
    <property type="match status" value="1"/>
</dbReference>
<dbReference type="Proteomes" id="UP000279994">
    <property type="component" value="Unassembled WGS sequence"/>
</dbReference>
<evidence type="ECO:0000256" key="3">
    <source>
        <dbReference type="PROSITE-ProRule" id="PRU10007"/>
    </source>
</evidence>
<organism evidence="6 7">
    <name type="scientific">Nocardioides pocheonensis</name>
    <dbReference type="NCBI Taxonomy" id="661485"/>
    <lineage>
        <taxon>Bacteria</taxon>
        <taxon>Bacillati</taxon>
        <taxon>Actinomycetota</taxon>
        <taxon>Actinomycetes</taxon>
        <taxon>Propionibacteriales</taxon>
        <taxon>Nocardioidaceae</taxon>
        <taxon>Nocardioides</taxon>
    </lineage>
</organism>
<dbReference type="Gene3D" id="3.40.309.10">
    <property type="entry name" value="Aldehyde Dehydrogenase, Chain A, domain 2"/>
    <property type="match status" value="1"/>
</dbReference>
<dbReference type="InterPro" id="IPR016162">
    <property type="entry name" value="Ald_DH_N"/>
</dbReference>
<dbReference type="InterPro" id="IPR050740">
    <property type="entry name" value="Aldehyde_DH_Superfamily"/>
</dbReference>
<dbReference type="EMBL" id="RJSF01000046">
    <property type="protein sequence ID" value="RNM12186.1"/>
    <property type="molecule type" value="Genomic_DNA"/>
</dbReference>
<dbReference type="AlphaFoldDB" id="A0A3N0GJ07"/>
<evidence type="ECO:0000256" key="4">
    <source>
        <dbReference type="RuleBase" id="RU003345"/>
    </source>
</evidence>
<evidence type="ECO:0000313" key="7">
    <source>
        <dbReference type="Proteomes" id="UP000279994"/>
    </source>
</evidence>
<keyword evidence="7" id="KW-1185">Reference proteome</keyword>
<dbReference type="PANTHER" id="PTHR43353">
    <property type="entry name" value="SUCCINATE-SEMIALDEHYDE DEHYDROGENASE, MITOCHONDRIAL"/>
    <property type="match status" value="1"/>
</dbReference>
<dbReference type="OrthoDB" id="6882680at2"/>
<dbReference type="GO" id="GO:0005829">
    <property type="term" value="C:cytosol"/>
    <property type="evidence" value="ECO:0007669"/>
    <property type="project" value="TreeGrafter"/>
</dbReference>
<dbReference type="InterPro" id="IPR016161">
    <property type="entry name" value="Ald_DH/histidinol_DH"/>
</dbReference>
<dbReference type="InterPro" id="IPR015590">
    <property type="entry name" value="Aldehyde_DH_dom"/>
</dbReference>
<comment type="similarity">
    <text evidence="1 4">Belongs to the aldehyde dehydrogenase family.</text>
</comment>
<dbReference type="PROSITE" id="PS00070">
    <property type="entry name" value="ALDEHYDE_DEHYDR_CYS"/>
    <property type="match status" value="1"/>
</dbReference>
<dbReference type="RefSeq" id="WP_123224767.1">
    <property type="nucleotide sequence ID" value="NZ_RJSF01000046.1"/>
</dbReference>
<comment type="caution">
    <text evidence="6">The sequence shown here is derived from an EMBL/GenBank/DDBJ whole genome shotgun (WGS) entry which is preliminary data.</text>
</comment>
<dbReference type="Pfam" id="PF00171">
    <property type="entry name" value="Aldedh"/>
    <property type="match status" value="1"/>
</dbReference>
<dbReference type="FunFam" id="3.40.605.10:FF:000005">
    <property type="entry name" value="Succinate-semialdehyde dehydrogenase I"/>
    <property type="match status" value="1"/>
</dbReference>
<dbReference type="InterPro" id="IPR010102">
    <property type="entry name" value="Succ_semiAld_DH"/>
</dbReference>
<dbReference type="PANTHER" id="PTHR43353:SF5">
    <property type="entry name" value="SUCCINATE-SEMIALDEHYDE DEHYDROGENASE, MITOCHONDRIAL"/>
    <property type="match status" value="1"/>
</dbReference>
<evidence type="ECO:0000313" key="6">
    <source>
        <dbReference type="EMBL" id="RNM12186.1"/>
    </source>
</evidence>
<protein>
    <submittedName>
        <fullName evidence="6">NAD-dependent succinate-semialdehyde dehydrogenase</fullName>
    </submittedName>
</protein>
<dbReference type="InterPro" id="IPR029510">
    <property type="entry name" value="Ald_DH_CS_GLU"/>
</dbReference>
<dbReference type="PROSITE" id="PS00687">
    <property type="entry name" value="ALDEHYDE_DEHYDR_GLU"/>
    <property type="match status" value="1"/>
</dbReference>
<feature type="active site" evidence="3">
    <location>
        <position position="259"/>
    </location>
</feature>
<dbReference type="SUPFAM" id="SSF53720">
    <property type="entry name" value="ALDH-like"/>
    <property type="match status" value="1"/>
</dbReference>
<dbReference type="InterPro" id="IPR016163">
    <property type="entry name" value="Ald_DH_C"/>
</dbReference>
<evidence type="ECO:0000256" key="2">
    <source>
        <dbReference type="ARBA" id="ARBA00023002"/>
    </source>
</evidence>
<dbReference type="InterPro" id="IPR016160">
    <property type="entry name" value="Ald_DH_CS_CYS"/>
</dbReference>
<gene>
    <name evidence="6" type="ORF">EFL26_20500</name>
</gene>
<keyword evidence="2 4" id="KW-0560">Oxidoreductase</keyword>
<evidence type="ECO:0000259" key="5">
    <source>
        <dbReference type="Pfam" id="PF00171"/>
    </source>
</evidence>
<name>A0A3N0GJ07_9ACTN</name>
<dbReference type="GO" id="GO:0004777">
    <property type="term" value="F:succinate-semialdehyde dehydrogenase (NAD+) activity"/>
    <property type="evidence" value="ECO:0007669"/>
    <property type="project" value="TreeGrafter"/>
</dbReference>
<dbReference type="CDD" id="cd07103">
    <property type="entry name" value="ALDH_F5_SSADH_GabD"/>
    <property type="match status" value="1"/>
</dbReference>
<dbReference type="FunFam" id="3.40.309.10:FF:000004">
    <property type="entry name" value="Succinate-semialdehyde dehydrogenase I"/>
    <property type="match status" value="1"/>
</dbReference>
<sequence>METKLILKDPTLLRQLCHVGGHWVAADSEETVAVANPATGVEVGRVPYFGASETRRAIEAAEAALPHWRSLLAKERGRLLRAWFDLIIDNQEDLARILTAEQGKPYLEALSEVVSGAQFIEWFAEEARRAYGETIPTPAHDRRIAVIKQPVGVCAAITPWNFPNTIITRKAGAALAAGCTMVVRPATETPFSALALSELAARAGIPAGVLNVVTGHPQDMGRELTTNPVVRKLSFTGSTAVGKMLMEQSASTIKKLALELGGNAPFIVFGDADIEAAVEGALASKFRNSGQACVGANRFYVHDSIYEQFAAELVKRVEQLHVGDGADPAVTMGPLINAQAVEKVESHVADAVAKGARVLTGGKRHDRGGAFFEPTVIADVTRDALVSCDETFGPLAPLFRFTDERELIDAANATEFGLAAYLYSRDIGRIWRVAEALETGMVGINVGLMANESVPFGGIKESGVGREGSHYGLEDYLEVKYLCMGGIQ</sequence>
<feature type="domain" description="Aldehyde dehydrogenase" evidence="5">
    <location>
        <begin position="23"/>
        <end position="481"/>
    </location>
</feature>
<reference evidence="6 7" key="1">
    <citation type="submission" date="2018-11" db="EMBL/GenBank/DDBJ databases">
        <authorList>
            <person name="Li F."/>
        </authorList>
    </citation>
    <scope>NUCLEOTIDE SEQUENCE [LARGE SCALE GENOMIC DNA]</scope>
    <source>
        <strain evidence="6 7">Gsoil 818</strain>
    </source>
</reference>
<dbReference type="Gene3D" id="3.40.605.10">
    <property type="entry name" value="Aldehyde Dehydrogenase, Chain A, domain 1"/>
    <property type="match status" value="1"/>
</dbReference>
<accession>A0A3N0GJ07</accession>